<dbReference type="EMBL" id="FO203522">
    <property type="protein sequence ID" value="CCO25497.1"/>
    <property type="molecule type" value="Genomic_DNA"/>
</dbReference>
<dbReference type="KEGG" id="dhy:DESAM_23230"/>
<protein>
    <submittedName>
        <fullName evidence="1">Uncharacterized protein</fullName>
    </submittedName>
</protein>
<dbReference type="HOGENOM" id="CLU_3117136_0_0_7"/>
<gene>
    <name evidence="1" type="ORF">DESAM_23230</name>
</gene>
<name>L0RGY4_9BACT</name>
<organism evidence="1 2">
    <name type="scientific">Maridesulfovibrio hydrothermalis AM13 = DSM 14728</name>
    <dbReference type="NCBI Taxonomy" id="1121451"/>
    <lineage>
        <taxon>Bacteria</taxon>
        <taxon>Pseudomonadati</taxon>
        <taxon>Thermodesulfobacteriota</taxon>
        <taxon>Desulfovibrionia</taxon>
        <taxon>Desulfovibrionales</taxon>
        <taxon>Desulfovibrionaceae</taxon>
        <taxon>Maridesulfovibrio</taxon>
    </lineage>
</organism>
<evidence type="ECO:0000313" key="2">
    <source>
        <dbReference type="Proteomes" id="UP000010808"/>
    </source>
</evidence>
<sequence>MIGQSFSDNKQTPYHYTLERQKCHNKHIVLIQFNGEKRKGDLNFLHHPAL</sequence>
<dbReference type="AlphaFoldDB" id="L0RGY4"/>
<accession>L0RGY4</accession>
<reference evidence="1 2" key="1">
    <citation type="submission" date="2012-10" db="EMBL/GenBank/DDBJ databases">
        <authorList>
            <person name="Genoscope - CEA"/>
        </authorList>
    </citation>
    <scope>NUCLEOTIDE SEQUENCE [LARGE SCALE GENOMIC DNA]</scope>
    <source>
        <strain evidence="2">AM13 / DSM 14728</strain>
    </source>
</reference>
<evidence type="ECO:0000313" key="1">
    <source>
        <dbReference type="EMBL" id="CCO25497.1"/>
    </source>
</evidence>
<dbReference type="Proteomes" id="UP000010808">
    <property type="component" value="Chromosome"/>
</dbReference>
<keyword evidence="2" id="KW-1185">Reference proteome</keyword>
<proteinExistence type="predicted"/>